<dbReference type="CDD" id="cd03228">
    <property type="entry name" value="ABCC_MRP_Like"/>
    <property type="match status" value="1"/>
</dbReference>
<evidence type="ECO:0000313" key="7">
    <source>
        <dbReference type="Proteomes" id="UP000757103"/>
    </source>
</evidence>
<reference evidence="6" key="1">
    <citation type="journal article" date="2021" name="PeerJ">
        <title>Extensive microbial diversity within the chicken gut microbiome revealed by metagenomics and culture.</title>
        <authorList>
            <person name="Gilroy R."/>
            <person name="Ravi A."/>
            <person name="Getino M."/>
            <person name="Pursley I."/>
            <person name="Horton D.L."/>
            <person name="Alikhan N.F."/>
            <person name="Baker D."/>
            <person name="Gharbi K."/>
            <person name="Hall N."/>
            <person name="Watson M."/>
            <person name="Adriaenssens E.M."/>
            <person name="Foster-Nyarko E."/>
            <person name="Jarju S."/>
            <person name="Secka A."/>
            <person name="Antonio M."/>
            <person name="Oren A."/>
            <person name="Chaudhuri R.R."/>
            <person name="La Ragione R."/>
            <person name="Hildebrand F."/>
            <person name="Pallen M.J."/>
        </authorList>
    </citation>
    <scope>NUCLEOTIDE SEQUENCE</scope>
    <source>
        <strain evidence="6">CHK121-7720</strain>
    </source>
</reference>
<dbReference type="PROSITE" id="PS00211">
    <property type="entry name" value="ABC_TRANSPORTER_1"/>
    <property type="match status" value="1"/>
</dbReference>
<comment type="similarity">
    <text evidence="1">Belongs to the ABC transporter superfamily.</text>
</comment>
<sequence>MIEFDNLTFIYDNKPLMQHFTCCIARGEKAVLYGPSGHGKSTLLASVPGFVRPDEGTIRIDGRTLDASTVQQVRRRIAWLPQEFTLPYDTVKELIEAPFRLRINQAQMPSRETILHHFELLGLEPELYDKRSIEISGGQRQRIMILITALLHKEIVLLDEPTSALDPDSIARVVDYIHGWHEATVLMVSHDDRFINAFDRKIYIGD</sequence>
<dbReference type="InterPro" id="IPR003439">
    <property type="entry name" value="ABC_transporter-like_ATP-bd"/>
</dbReference>
<organism evidence="6 7">
    <name type="scientific">Barnesiella viscericola</name>
    <dbReference type="NCBI Taxonomy" id="397865"/>
    <lineage>
        <taxon>Bacteria</taxon>
        <taxon>Pseudomonadati</taxon>
        <taxon>Bacteroidota</taxon>
        <taxon>Bacteroidia</taxon>
        <taxon>Bacteroidales</taxon>
        <taxon>Barnesiellaceae</taxon>
        <taxon>Barnesiella</taxon>
    </lineage>
</organism>
<dbReference type="InterPro" id="IPR003593">
    <property type="entry name" value="AAA+_ATPase"/>
</dbReference>
<proteinExistence type="inferred from homology"/>
<dbReference type="Proteomes" id="UP000757103">
    <property type="component" value="Unassembled WGS sequence"/>
</dbReference>
<evidence type="ECO:0000256" key="1">
    <source>
        <dbReference type="ARBA" id="ARBA00005417"/>
    </source>
</evidence>
<gene>
    <name evidence="6" type="ORF">K8U91_03005</name>
</gene>
<dbReference type="Gene3D" id="3.40.50.300">
    <property type="entry name" value="P-loop containing nucleotide triphosphate hydrolases"/>
    <property type="match status" value="1"/>
</dbReference>
<dbReference type="GO" id="GO:0016887">
    <property type="term" value="F:ATP hydrolysis activity"/>
    <property type="evidence" value="ECO:0007669"/>
    <property type="project" value="InterPro"/>
</dbReference>
<feature type="domain" description="ABC transporter" evidence="5">
    <location>
        <begin position="2"/>
        <end position="206"/>
    </location>
</feature>
<dbReference type="RefSeq" id="WP_272960907.1">
    <property type="nucleotide sequence ID" value="NZ_CAKMIC010000005.1"/>
</dbReference>
<dbReference type="PROSITE" id="PS50893">
    <property type="entry name" value="ABC_TRANSPORTER_2"/>
    <property type="match status" value="1"/>
</dbReference>
<dbReference type="InterPro" id="IPR027417">
    <property type="entry name" value="P-loop_NTPase"/>
</dbReference>
<dbReference type="InterPro" id="IPR017871">
    <property type="entry name" value="ABC_transporter-like_CS"/>
</dbReference>
<dbReference type="EMBL" id="DYUD01000011">
    <property type="protein sequence ID" value="HJG88434.1"/>
    <property type="molecule type" value="Genomic_DNA"/>
</dbReference>
<dbReference type="GO" id="GO:0005524">
    <property type="term" value="F:ATP binding"/>
    <property type="evidence" value="ECO:0007669"/>
    <property type="project" value="UniProtKB-KW"/>
</dbReference>
<dbReference type="PANTHER" id="PTHR42734">
    <property type="entry name" value="METAL TRANSPORT SYSTEM ATP-BINDING PROTEIN TM_0124-RELATED"/>
    <property type="match status" value="1"/>
</dbReference>
<evidence type="ECO:0000313" key="6">
    <source>
        <dbReference type="EMBL" id="HJG88434.1"/>
    </source>
</evidence>
<dbReference type="SUPFAM" id="SSF52540">
    <property type="entry name" value="P-loop containing nucleoside triphosphate hydrolases"/>
    <property type="match status" value="1"/>
</dbReference>
<dbReference type="AlphaFoldDB" id="A0A921SUL9"/>
<reference evidence="6" key="2">
    <citation type="submission" date="2021-09" db="EMBL/GenBank/DDBJ databases">
        <authorList>
            <person name="Gilroy R."/>
        </authorList>
    </citation>
    <scope>NUCLEOTIDE SEQUENCE</scope>
    <source>
        <strain evidence="6">CHK121-7720</strain>
    </source>
</reference>
<dbReference type="PANTHER" id="PTHR42734:SF17">
    <property type="entry name" value="METAL TRANSPORT SYSTEM ATP-BINDING PROTEIN TM_0124-RELATED"/>
    <property type="match status" value="1"/>
</dbReference>
<accession>A0A921SUL9</accession>
<evidence type="ECO:0000256" key="3">
    <source>
        <dbReference type="ARBA" id="ARBA00022741"/>
    </source>
</evidence>
<dbReference type="SMART" id="SM00382">
    <property type="entry name" value="AAA"/>
    <property type="match status" value="1"/>
</dbReference>
<evidence type="ECO:0000259" key="5">
    <source>
        <dbReference type="PROSITE" id="PS50893"/>
    </source>
</evidence>
<comment type="caution">
    <text evidence="6">The sequence shown here is derived from an EMBL/GenBank/DDBJ whole genome shotgun (WGS) entry which is preliminary data.</text>
</comment>
<name>A0A921SUL9_9BACT</name>
<evidence type="ECO:0000256" key="4">
    <source>
        <dbReference type="ARBA" id="ARBA00022840"/>
    </source>
</evidence>
<keyword evidence="4 6" id="KW-0067">ATP-binding</keyword>
<dbReference type="InterPro" id="IPR050153">
    <property type="entry name" value="Metal_Ion_Import_ABC"/>
</dbReference>
<protein>
    <submittedName>
        <fullName evidence="6">ABC transporter ATP-binding protein</fullName>
    </submittedName>
</protein>
<keyword evidence="2" id="KW-0813">Transport</keyword>
<keyword evidence="3" id="KW-0547">Nucleotide-binding</keyword>
<evidence type="ECO:0000256" key="2">
    <source>
        <dbReference type="ARBA" id="ARBA00022448"/>
    </source>
</evidence>
<dbReference type="Pfam" id="PF00005">
    <property type="entry name" value="ABC_tran"/>
    <property type="match status" value="1"/>
</dbReference>